<evidence type="ECO:0000313" key="1">
    <source>
        <dbReference type="EMBL" id="SFK29346.1"/>
    </source>
</evidence>
<proteinExistence type="predicted"/>
<evidence type="ECO:0000313" key="2">
    <source>
        <dbReference type="Proteomes" id="UP000183557"/>
    </source>
</evidence>
<organism evidence="1 2">
    <name type="scientific">Halobacillus dabanensis</name>
    <dbReference type="NCBI Taxonomy" id="240302"/>
    <lineage>
        <taxon>Bacteria</taxon>
        <taxon>Bacillati</taxon>
        <taxon>Bacillota</taxon>
        <taxon>Bacilli</taxon>
        <taxon>Bacillales</taxon>
        <taxon>Bacillaceae</taxon>
        <taxon>Halobacillus</taxon>
    </lineage>
</organism>
<gene>
    <name evidence="1" type="ORF">SAMN04487936_110146</name>
</gene>
<dbReference type="STRING" id="240302.BN982_01920"/>
<dbReference type="RefSeq" id="WP_075037636.1">
    <property type="nucleotide sequence ID" value="NZ_FOSB01000010.1"/>
</dbReference>
<accession>A0A1I3YDT9</accession>
<name>A0A1I3YDT9_HALDA</name>
<dbReference type="AlphaFoldDB" id="A0A1I3YDT9"/>
<sequence>MAFGVKKEELRTWKTNVRKGNIAILTHFWLDERFPGCDTVTKVGCSNIDKLKEWGRSYGLAPEWIHRDPHYPHFDLFGDRQLQILKEEGCWNQIHRFRLEKK</sequence>
<dbReference type="OrthoDB" id="2361368at2"/>
<keyword evidence="2" id="KW-1185">Reference proteome</keyword>
<evidence type="ECO:0008006" key="3">
    <source>
        <dbReference type="Google" id="ProtNLM"/>
    </source>
</evidence>
<dbReference type="EMBL" id="FOSB01000010">
    <property type="protein sequence ID" value="SFK29346.1"/>
    <property type="molecule type" value="Genomic_DNA"/>
</dbReference>
<dbReference type="Proteomes" id="UP000183557">
    <property type="component" value="Unassembled WGS sequence"/>
</dbReference>
<reference evidence="2" key="1">
    <citation type="submission" date="2016-10" db="EMBL/GenBank/DDBJ databases">
        <authorList>
            <person name="Varghese N."/>
            <person name="Submissions S."/>
        </authorList>
    </citation>
    <scope>NUCLEOTIDE SEQUENCE [LARGE SCALE GENOMIC DNA]</scope>
    <source>
        <strain evidence="2">CGMCC 1.3704</strain>
    </source>
</reference>
<protein>
    <recommendedName>
        <fullName evidence="3">YneQ</fullName>
    </recommendedName>
</protein>